<evidence type="ECO:0000313" key="2">
    <source>
        <dbReference type="EMBL" id="MST59141.1"/>
    </source>
</evidence>
<feature type="transmembrane region" description="Helical" evidence="1">
    <location>
        <begin position="420"/>
        <end position="442"/>
    </location>
</feature>
<dbReference type="AlphaFoldDB" id="A0A6L5YLJ5"/>
<sequence length="451" mass="50862">MGGAVPDHGKCPELCRIMGNSGVNQKVAGNGILKENKKNWIEISVFAALVAIASAVTFWLFYRQCVESMLGTGLYHSDMKAYILEMQGLDSGYSFPYPVLFKLAATIHLVTASFTGGAELAMALATMLLNSGAMIALKVMLDKHVGAKLQEAMPGKPWLPGILTGTAAVSLFFVSMVYPPTGIYLPGIKYKYLGVFTPNPFHNATYMAARPFAILAFFKYGELLPVYEQPNAVREHKRDYILFALYLLLATMTKPSFTIVLVGAAGILMLWRMFRSRFRNFVPTVWLGVCFIPTFMDLLYQYRGVFVPQEGQEGGIGFTFGHVWAQYCGNLPLAIGLAIGFPILVLLLNYKELHKDSIYRFSWQVYVMSFLMAFFLYEKGFREMDFNFSWGYMYGIFFAFVGALLVLLRATANADTRKRRIVVAVQWMAYLWHLVCGVYYFWGFLQGAMYY</sequence>
<protein>
    <submittedName>
        <fullName evidence="2">Uncharacterized protein</fullName>
    </submittedName>
</protein>
<feature type="transmembrane region" description="Helical" evidence="1">
    <location>
        <begin position="281"/>
        <end position="300"/>
    </location>
</feature>
<keyword evidence="1" id="KW-1133">Transmembrane helix</keyword>
<feature type="transmembrane region" description="Helical" evidence="1">
    <location>
        <begin position="43"/>
        <end position="62"/>
    </location>
</feature>
<keyword evidence="1" id="KW-0812">Transmembrane</keyword>
<proteinExistence type="predicted"/>
<reference evidence="2 3" key="1">
    <citation type="submission" date="2019-08" db="EMBL/GenBank/DDBJ databases">
        <title>In-depth cultivation of the pig gut microbiome towards novel bacterial diversity and tailored functional studies.</title>
        <authorList>
            <person name="Wylensek D."/>
            <person name="Hitch T.C.A."/>
            <person name="Clavel T."/>
        </authorList>
    </citation>
    <scope>NUCLEOTIDE SEQUENCE [LARGE SCALE GENOMIC DNA]</scope>
    <source>
        <strain evidence="2 3">WCA3-601-WT-6H</strain>
    </source>
</reference>
<keyword evidence="3" id="KW-1185">Reference proteome</keyword>
<accession>A0A6L5YLJ5</accession>
<name>A0A6L5YLJ5_9FIRM</name>
<dbReference type="Proteomes" id="UP000476055">
    <property type="component" value="Unassembled WGS sequence"/>
</dbReference>
<evidence type="ECO:0000256" key="1">
    <source>
        <dbReference type="SAM" id="Phobius"/>
    </source>
</evidence>
<comment type="caution">
    <text evidence="2">The sequence shown here is derived from an EMBL/GenBank/DDBJ whole genome shotgun (WGS) entry which is preliminary data.</text>
</comment>
<feature type="transmembrane region" description="Helical" evidence="1">
    <location>
        <begin position="240"/>
        <end position="269"/>
    </location>
</feature>
<organism evidence="2 3">
    <name type="scientific">Waltera intestinalis</name>
    <dbReference type="NCBI Taxonomy" id="2606635"/>
    <lineage>
        <taxon>Bacteria</taxon>
        <taxon>Bacillati</taxon>
        <taxon>Bacillota</taxon>
        <taxon>Clostridia</taxon>
        <taxon>Lachnospirales</taxon>
        <taxon>Lachnospiraceae</taxon>
        <taxon>Waltera</taxon>
    </lineage>
</organism>
<feature type="transmembrane region" description="Helical" evidence="1">
    <location>
        <begin position="389"/>
        <end position="408"/>
    </location>
</feature>
<feature type="transmembrane region" description="Helical" evidence="1">
    <location>
        <begin position="331"/>
        <end position="350"/>
    </location>
</feature>
<gene>
    <name evidence="2" type="ORF">FYJ59_13010</name>
</gene>
<keyword evidence="1" id="KW-0472">Membrane</keyword>
<dbReference type="EMBL" id="VUMU01000020">
    <property type="protein sequence ID" value="MST59141.1"/>
    <property type="molecule type" value="Genomic_DNA"/>
</dbReference>
<dbReference type="RefSeq" id="WP_154498548.1">
    <property type="nucleotide sequence ID" value="NZ_VUMU01000020.1"/>
</dbReference>
<feature type="transmembrane region" description="Helical" evidence="1">
    <location>
        <begin position="158"/>
        <end position="178"/>
    </location>
</feature>
<feature type="transmembrane region" description="Helical" evidence="1">
    <location>
        <begin position="357"/>
        <end position="377"/>
    </location>
</feature>
<feature type="transmembrane region" description="Helical" evidence="1">
    <location>
        <begin position="120"/>
        <end position="137"/>
    </location>
</feature>
<evidence type="ECO:0000313" key="3">
    <source>
        <dbReference type="Proteomes" id="UP000476055"/>
    </source>
</evidence>